<evidence type="ECO:0000256" key="3">
    <source>
        <dbReference type="ARBA" id="ARBA00022723"/>
    </source>
</evidence>
<keyword evidence="4 7" id="KW-0862">Zinc</keyword>
<dbReference type="FunFam" id="3.10.200.10:FF:000003">
    <property type="entry name" value="Carbonic anhydrase 12"/>
    <property type="match status" value="1"/>
</dbReference>
<name>A0AAD5FT36_SILAS</name>
<dbReference type="SUPFAM" id="SSF51069">
    <property type="entry name" value="Carbonic anhydrase"/>
    <property type="match status" value="1"/>
</dbReference>
<proteinExistence type="inferred from homology"/>
<dbReference type="EC" id="4.2.1.1" evidence="2 7"/>
<dbReference type="InterPro" id="IPR023561">
    <property type="entry name" value="Carbonic_anhydrase_a-class"/>
</dbReference>
<comment type="similarity">
    <text evidence="1 7">Belongs to the alpha-carbonic anhydrase family.</text>
</comment>
<evidence type="ECO:0000256" key="6">
    <source>
        <dbReference type="ARBA" id="ARBA00023239"/>
    </source>
</evidence>
<evidence type="ECO:0000313" key="11">
    <source>
        <dbReference type="Proteomes" id="UP001205998"/>
    </source>
</evidence>
<dbReference type="Pfam" id="PF00194">
    <property type="entry name" value="Carb_anhydrase"/>
    <property type="match status" value="1"/>
</dbReference>
<evidence type="ECO:0000256" key="5">
    <source>
        <dbReference type="ARBA" id="ARBA00023180"/>
    </source>
</evidence>
<feature type="compositionally biased region" description="Polar residues" evidence="8">
    <location>
        <begin position="340"/>
        <end position="353"/>
    </location>
</feature>
<feature type="compositionally biased region" description="Polar residues" evidence="8">
    <location>
        <begin position="322"/>
        <end position="332"/>
    </location>
</feature>
<dbReference type="SMART" id="SM01057">
    <property type="entry name" value="Carb_anhydrase"/>
    <property type="match status" value="1"/>
</dbReference>
<sequence length="493" mass="55615">MTLVAFPLSSNGPDGEPRWSRNYPYCGGAFQSPINIQPELLRFDPDLLPIQLQDYNLSSEEQLTLSNNGHSVQLSLPSRMHLSGLPYRYSAAQLHFHWGSSNTPTGSEHTINGKQFAAEMHLVHFNSAKYHNISQAVDKSDGLAVLGVFIEVGEFNPAFDRFLKFIKGIKYNGQKLQVAGFNIRELLPTRLDEYYRYDGSLTTPPCYPSVLWTVFRNPVSISLRQYLALATALLSSHPQEAATVPLVGNYRKPQQMDSRVVLASFQQSWGLHGTTSVASPMQRRLVIQHLINGDLADLADEGLHHLLPKLQRKNWAVKKWRNNPNQQPLGQSTEKHQKNKGLNVTRNNPSVWRNTHGRSYMGMSAINDDALCFISMEKNVSVWVTKHHADAQMIEALRKAVFPDLNLKSYLNCRSDLDLLTIRHLLRSRPTDEANELDQALTKASQGHKQKPMTQYQGSALTKISGQTQAAVLKNSHNMVPTNHRLQPVEWED</sequence>
<dbReference type="Gene3D" id="3.10.200.10">
    <property type="entry name" value="Alpha carbonic anhydrase"/>
    <property type="match status" value="1"/>
</dbReference>
<reference evidence="10" key="1">
    <citation type="submission" date="2018-07" db="EMBL/GenBank/DDBJ databases">
        <title>Comparative genomics of catfishes provides insights into carnivory and benthic adaptation.</title>
        <authorList>
            <person name="Zhang Y."/>
            <person name="Wang D."/>
            <person name="Peng Z."/>
            <person name="Zheng S."/>
            <person name="Shao F."/>
            <person name="Tao W."/>
        </authorList>
    </citation>
    <scope>NUCLEOTIDE SEQUENCE</scope>
    <source>
        <strain evidence="10">Chongqing</strain>
    </source>
</reference>
<dbReference type="GO" id="GO:0005886">
    <property type="term" value="C:plasma membrane"/>
    <property type="evidence" value="ECO:0007669"/>
    <property type="project" value="TreeGrafter"/>
</dbReference>
<evidence type="ECO:0000256" key="7">
    <source>
        <dbReference type="RuleBase" id="RU367011"/>
    </source>
</evidence>
<comment type="function">
    <text evidence="7">Reversible hydration of carbon dioxide.</text>
</comment>
<evidence type="ECO:0000256" key="1">
    <source>
        <dbReference type="ARBA" id="ARBA00010718"/>
    </source>
</evidence>
<keyword evidence="5" id="KW-0325">Glycoprotein</keyword>
<gene>
    <name evidence="10" type="ORF">C0J50_13495</name>
</gene>
<evidence type="ECO:0000256" key="4">
    <source>
        <dbReference type="ARBA" id="ARBA00022833"/>
    </source>
</evidence>
<evidence type="ECO:0000313" key="10">
    <source>
        <dbReference type="EMBL" id="KAI5626997.1"/>
    </source>
</evidence>
<evidence type="ECO:0000256" key="2">
    <source>
        <dbReference type="ARBA" id="ARBA00012925"/>
    </source>
</evidence>
<dbReference type="GO" id="GO:0004089">
    <property type="term" value="F:carbonate dehydratase activity"/>
    <property type="evidence" value="ECO:0007669"/>
    <property type="project" value="UniProtKB-UniRule"/>
</dbReference>
<comment type="catalytic activity">
    <reaction evidence="7">
        <text>hydrogencarbonate + H(+) = CO2 + H2O</text>
        <dbReference type="Rhea" id="RHEA:10748"/>
        <dbReference type="ChEBI" id="CHEBI:15377"/>
        <dbReference type="ChEBI" id="CHEBI:15378"/>
        <dbReference type="ChEBI" id="CHEBI:16526"/>
        <dbReference type="ChEBI" id="CHEBI:17544"/>
        <dbReference type="EC" id="4.2.1.1"/>
    </reaction>
</comment>
<feature type="domain" description="Alpha-carbonic anhydrase" evidence="9">
    <location>
        <begin position="4"/>
        <end position="265"/>
    </location>
</feature>
<feature type="region of interest" description="Disordered" evidence="8">
    <location>
        <begin position="322"/>
        <end position="353"/>
    </location>
</feature>
<dbReference type="PROSITE" id="PS51144">
    <property type="entry name" value="ALPHA_CA_2"/>
    <property type="match status" value="1"/>
</dbReference>
<dbReference type="InterPro" id="IPR036398">
    <property type="entry name" value="CA_dom_sf"/>
</dbReference>
<keyword evidence="6 7" id="KW-0456">Lyase</keyword>
<dbReference type="PROSITE" id="PS00162">
    <property type="entry name" value="ALPHA_CA_1"/>
    <property type="match status" value="1"/>
</dbReference>
<evidence type="ECO:0000256" key="8">
    <source>
        <dbReference type="SAM" id="MobiDB-lite"/>
    </source>
</evidence>
<dbReference type="PANTHER" id="PTHR18952:SF19">
    <property type="entry name" value="CARBONIC ANHYDRASE 12"/>
    <property type="match status" value="1"/>
</dbReference>
<dbReference type="GO" id="GO:0008270">
    <property type="term" value="F:zinc ion binding"/>
    <property type="evidence" value="ECO:0007669"/>
    <property type="project" value="UniProtKB-UniRule"/>
</dbReference>
<dbReference type="InterPro" id="IPR001148">
    <property type="entry name" value="CA_dom"/>
</dbReference>
<comment type="caution">
    <text evidence="10">The sequence shown here is derived from an EMBL/GenBank/DDBJ whole genome shotgun (WGS) entry which is preliminary data.</text>
</comment>
<comment type="cofactor">
    <cofactor evidence="7">
        <name>Zn(2+)</name>
        <dbReference type="ChEBI" id="CHEBI:29105"/>
    </cofactor>
</comment>
<dbReference type="InterPro" id="IPR018338">
    <property type="entry name" value="Carbonic_anhydrase_a-class_CS"/>
</dbReference>
<dbReference type="Proteomes" id="UP001205998">
    <property type="component" value="Unassembled WGS sequence"/>
</dbReference>
<keyword evidence="3 7" id="KW-0479">Metal-binding</keyword>
<dbReference type="EMBL" id="MU551526">
    <property type="protein sequence ID" value="KAI5626997.1"/>
    <property type="molecule type" value="Genomic_DNA"/>
</dbReference>
<protein>
    <recommendedName>
        <fullName evidence="2 7">Carbonic anhydrase</fullName>
        <ecNumber evidence="2 7">4.2.1.1</ecNumber>
    </recommendedName>
</protein>
<dbReference type="AlphaFoldDB" id="A0AAD5FT36"/>
<dbReference type="PANTHER" id="PTHR18952">
    <property type="entry name" value="CARBONIC ANHYDRASE"/>
    <property type="match status" value="1"/>
</dbReference>
<evidence type="ECO:0000259" key="9">
    <source>
        <dbReference type="PROSITE" id="PS51144"/>
    </source>
</evidence>
<organism evidence="10 11">
    <name type="scientific">Silurus asotus</name>
    <name type="common">Amur catfish</name>
    <name type="synonym">Parasilurus asotus</name>
    <dbReference type="NCBI Taxonomy" id="30991"/>
    <lineage>
        <taxon>Eukaryota</taxon>
        <taxon>Metazoa</taxon>
        <taxon>Chordata</taxon>
        <taxon>Craniata</taxon>
        <taxon>Vertebrata</taxon>
        <taxon>Euteleostomi</taxon>
        <taxon>Actinopterygii</taxon>
        <taxon>Neopterygii</taxon>
        <taxon>Teleostei</taxon>
        <taxon>Ostariophysi</taxon>
        <taxon>Siluriformes</taxon>
        <taxon>Siluridae</taxon>
        <taxon>Silurus</taxon>
    </lineage>
</organism>
<keyword evidence="11" id="KW-1185">Reference proteome</keyword>
<feature type="region of interest" description="Disordered" evidence="8">
    <location>
        <begin position="434"/>
        <end position="457"/>
    </location>
</feature>
<accession>A0AAD5FT36</accession>